<evidence type="ECO:0000313" key="1">
    <source>
        <dbReference type="Proteomes" id="UP001515500"/>
    </source>
</evidence>
<dbReference type="AlphaFoldDB" id="A0AB40B4M7"/>
<reference evidence="2" key="1">
    <citation type="submission" date="2025-08" db="UniProtKB">
        <authorList>
            <consortium name="RefSeq"/>
        </authorList>
    </citation>
    <scope>IDENTIFICATION</scope>
</reference>
<organism evidence="1 2">
    <name type="scientific">Dioscorea cayennensis subsp. rotundata</name>
    <name type="common">White Guinea yam</name>
    <name type="synonym">Dioscorea rotundata</name>
    <dbReference type="NCBI Taxonomy" id="55577"/>
    <lineage>
        <taxon>Eukaryota</taxon>
        <taxon>Viridiplantae</taxon>
        <taxon>Streptophyta</taxon>
        <taxon>Embryophyta</taxon>
        <taxon>Tracheophyta</taxon>
        <taxon>Spermatophyta</taxon>
        <taxon>Magnoliopsida</taxon>
        <taxon>Liliopsida</taxon>
        <taxon>Dioscoreales</taxon>
        <taxon>Dioscoreaceae</taxon>
        <taxon>Dioscorea</taxon>
    </lineage>
</organism>
<dbReference type="Proteomes" id="UP001515500">
    <property type="component" value="Chromosome 4"/>
</dbReference>
<proteinExistence type="predicted"/>
<dbReference type="RefSeq" id="XP_039121992.1">
    <property type="nucleotide sequence ID" value="XM_039266058.1"/>
</dbReference>
<name>A0AB40B4M7_DIOCR</name>
<accession>A0AB40B4M7</accession>
<dbReference type="GeneID" id="120258598"/>
<gene>
    <name evidence="2" type="primary">LOC120258598</name>
</gene>
<evidence type="ECO:0000313" key="2">
    <source>
        <dbReference type="RefSeq" id="XP_039121992.1"/>
    </source>
</evidence>
<sequence length="550" mass="61484">MYQLSHRIKCPVLQRLPVKWWRMWLLRSFALVGEAGKEKPLEQHIVNNEFPMICEGENTGNLLIVSEDGTLCLSEVNGEMMVDVRSKELGLEDKLWQEKKPHEQHDVSNASAEVCEGEYNTNKLVILHDQMSHPSECGSETMVNVGSKDISILGELQDNPQEQQQNVSNVSINVYEVDNNANMLVISLDQLICPSEIDSEMVMNSRSKKIGKFCELGQEGPQEQQSVSNLSAVVYEGRSNARTLVSQVEMVCSSEFDSKKVVTVGSEELCFVEESRQEKPHEQENTNNRYLEVCVAEENGNALVISLEKEVLCPSVLDTETAAANVCLKLKELMTDSHDRIMLCLPKELSPYRKITESDDLQDPTLGENWLEDYKMANIERMQRVIYDCSEPVTDSARLRTGLVNDEDMEEGEILNDIEIGSHCSDLVCESEFINDEKFEGGSNHSNCTEEDIRSSEAIFKVEGTDVIDDKKGDLLLSSSDNGISKCQKQCDNGYFSGVCLANFAPANVGFPNEGKTSKIKVDEAVIKMKRGPMAEEREKQSGGAAMLFS</sequence>
<protein>
    <submittedName>
        <fullName evidence="2">Uncharacterized protein LOC120258598</fullName>
    </submittedName>
</protein>
<keyword evidence="1" id="KW-1185">Reference proteome</keyword>